<evidence type="ECO:0000313" key="3">
    <source>
        <dbReference type="Proteomes" id="UP001176941"/>
    </source>
</evidence>
<evidence type="ECO:0000256" key="1">
    <source>
        <dbReference type="SAM" id="MobiDB-lite"/>
    </source>
</evidence>
<gene>
    <name evidence="2" type="ORF">MRATA1EN1_LOCUS4007</name>
</gene>
<dbReference type="EMBL" id="OX459948">
    <property type="protein sequence ID" value="CAI9155045.1"/>
    <property type="molecule type" value="Genomic_DNA"/>
</dbReference>
<evidence type="ECO:0000313" key="2">
    <source>
        <dbReference type="EMBL" id="CAI9155045.1"/>
    </source>
</evidence>
<dbReference type="Proteomes" id="UP001176941">
    <property type="component" value="Chromosome 12"/>
</dbReference>
<sequence length="186" mass="18921">METFLGEGCSLECPSASVSPPAYWAVGGEGVMAAPPGVCRGFSEGQQCLAHSRCSGSREVLGFEAGELGRAQGRARPGVGHHLRPVGVSFRSPPGPRGTLLSIPKRKFALRACTQVPARALAPAELLRTWGSAHSLLGEPLEGPGHGGGRRGARAAPPPVSPSSAGASSPGRPFVCPACGMACGYI</sequence>
<feature type="region of interest" description="Disordered" evidence="1">
    <location>
        <begin position="138"/>
        <end position="170"/>
    </location>
</feature>
<name>A0ABN8Y277_RANTA</name>
<organism evidence="2 3">
    <name type="scientific">Rangifer tarandus platyrhynchus</name>
    <name type="common">Svalbard reindeer</name>
    <dbReference type="NCBI Taxonomy" id="3082113"/>
    <lineage>
        <taxon>Eukaryota</taxon>
        <taxon>Metazoa</taxon>
        <taxon>Chordata</taxon>
        <taxon>Craniata</taxon>
        <taxon>Vertebrata</taxon>
        <taxon>Euteleostomi</taxon>
        <taxon>Mammalia</taxon>
        <taxon>Eutheria</taxon>
        <taxon>Laurasiatheria</taxon>
        <taxon>Artiodactyla</taxon>
        <taxon>Ruminantia</taxon>
        <taxon>Pecora</taxon>
        <taxon>Cervidae</taxon>
        <taxon>Odocoileinae</taxon>
        <taxon>Rangifer</taxon>
    </lineage>
</organism>
<keyword evidence="3" id="KW-1185">Reference proteome</keyword>
<proteinExistence type="predicted"/>
<protein>
    <submittedName>
        <fullName evidence="2">Uncharacterized protein</fullName>
    </submittedName>
</protein>
<accession>A0ABN8Y277</accession>
<reference evidence="2" key="1">
    <citation type="submission" date="2023-04" db="EMBL/GenBank/DDBJ databases">
        <authorList>
            <consortium name="ELIXIR-Norway"/>
        </authorList>
    </citation>
    <scope>NUCLEOTIDE SEQUENCE [LARGE SCALE GENOMIC DNA]</scope>
</reference>